<keyword evidence="7" id="KW-1185">Reference proteome</keyword>
<dbReference type="EMBL" id="JAKZHW010000002">
    <property type="protein sequence ID" value="MCH8616622.1"/>
    <property type="molecule type" value="Genomic_DNA"/>
</dbReference>
<dbReference type="RefSeq" id="WP_241447524.1">
    <property type="nucleotide sequence ID" value="NZ_JAKZHW010000002.1"/>
</dbReference>
<keyword evidence="2 4" id="KW-0238">DNA-binding</keyword>
<dbReference type="PANTHER" id="PTHR47506">
    <property type="entry name" value="TRANSCRIPTIONAL REGULATORY PROTEIN"/>
    <property type="match status" value="1"/>
</dbReference>
<gene>
    <name evidence="6" type="ORF">LZ016_10990</name>
</gene>
<evidence type="ECO:0000256" key="1">
    <source>
        <dbReference type="ARBA" id="ARBA00023015"/>
    </source>
</evidence>
<evidence type="ECO:0000259" key="5">
    <source>
        <dbReference type="PROSITE" id="PS50977"/>
    </source>
</evidence>
<feature type="domain" description="HTH tetR-type" evidence="5">
    <location>
        <begin position="6"/>
        <end position="66"/>
    </location>
</feature>
<dbReference type="PRINTS" id="PR00455">
    <property type="entry name" value="HTHTETR"/>
</dbReference>
<dbReference type="SUPFAM" id="SSF46689">
    <property type="entry name" value="Homeodomain-like"/>
    <property type="match status" value="1"/>
</dbReference>
<comment type="caution">
    <text evidence="6">The sequence shown here is derived from an EMBL/GenBank/DDBJ whole genome shotgun (WGS) entry which is preliminary data.</text>
</comment>
<dbReference type="Gene3D" id="1.10.357.10">
    <property type="entry name" value="Tetracycline Repressor, domain 2"/>
    <property type="match status" value="1"/>
</dbReference>
<evidence type="ECO:0000313" key="7">
    <source>
        <dbReference type="Proteomes" id="UP001203058"/>
    </source>
</evidence>
<organism evidence="6 7">
    <name type="scientific">Sphingomonas telluris</name>
    <dbReference type="NCBI Taxonomy" id="2907998"/>
    <lineage>
        <taxon>Bacteria</taxon>
        <taxon>Pseudomonadati</taxon>
        <taxon>Pseudomonadota</taxon>
        <taxon>Alphaproteobacteria</taxon>
        <taxon>Sphingomonadales</taxon>
        <taxon>Sphingomonadaceae</taxon>
        <taxon>Sphingomonas</taxon>
    </lineage>
</organism>
<dbReference type="Pfam" id="PF00440">
    <property type="entry name" value="TetR_N"/>
    <property type="match status" value="1"/>
</dbReference>
<dbReference type="PROSITE" id="PS50977">
    <property type="entry name" value="HTH_TETR_2"/>
    <property type="match status" value="1"/>
</dbReference>
<evidence type="ECO:0000256" key="4">
    <source>
        <dbReference type="PROSITE-ProRule" id="PRU00335"/>
    </source>
</evidence>
<dbReference type="Proteomes" id="UP001203058">
    <property type="component" value="Unassembled WGS sequence"/>
</dbReference>
<dbReference type="InterPro" id="IPR009057">
    <property type="entry name" value="Homeodomain-like_sf"/>
</dbReference>
<protein>
    <submittedName>
        <fullName evidence="6">TetR/AcrR family transcriptional regulator</fullName>
    </submittedName>
</protein>
<dbReference type="PANTHER" id="PTHR47506:SF6">
    <property type="entry name" value="HTH-TYPE TRANSCRIPTIONAL REPRESSOR NEMR"/>
    <property type="match status" value="1"/>
</dbReference>
<sequence length="203" mass="23633">MGRAQKVSSETWVDTARQVLVEEGIAGVKVDRLAQRLGVTRGGFYHNFRDREDLLDALLQRWEEECRFLPDFPTSRSLAAVGAWFDRAVARLIEEDGYDHDFDMSVREWARSDQRATWAVERSDRERMATLQRFFDALGYSKDEALMRARVFYYHQIGYYAIGVRESTAVRKRIAHLYIDILCGQDVMERVRSAVRREAKLSA</sequence>
<proteinExistence type="predicted"/>
<feature type="DNA-binding region" description="H-T-H motif" evidence="4">
    <location>
        <begin position="29"/>
        <end position="48"/>
    </location>
</feature>
<name>A0ABS9VQC8_9SPHN</name>
<dbReference type="InterPro" id="IPR001647">
    <property type="entry name" value="HTH_TetR"/>
</dbReference>
<accession>A0ABS9VQC8</accession>
<keyword evidence="1" id="KW-0805">Transcription regulation</keyword>
<reference evidence="6 7" key="1">
    <citation type="submission" date="2022-03" db="EMBL/GenBank/DDBJ databases">
        <authorList>
            <person name="Jo J.-H."/>
            <person name="Im W.-T."/>
        </authorList>
    </citation>
    <scope>NUCLEOTIDE SEQUENCE [LARGE SCALE GENOMIC DNA]</scope>
    <source>
        <strain evidence="6 7">SM33</strain>
    </source>
</reference>
<evidence type="ECO:0000313" key="6">
    <source>
        <dbReference type="EMBL" id="MCH8616622.1"/>
    </source>
</evidence>
<keyword evidence="3" id="KW-0804">Transcription</keyword>
<evidence type="ECO:0000256" key="2">
    <source>
        <dbReference type="ARBA" id="ARBA00023125"/>
    </source>
</evidence>
<evidence type="ECO:0000256" key="3">
    <source>
        <dbReference type="ARBA" id="ARBA00023163"/>
    </source>
</evidence>